<dbReference type="GO" id="GO:0016747">
    <property type="term" value="F:acyltransferase activity, transferring groups other than amino-acyl groups"/>
    <property type="evidence" value="ECO:0007669"/>
    <property type="project" value="InterPro"/>
</dbReference>
<evidence type="ECO:0000313" key="4">
    <source>
        <dbReference type="Proteomes" id="UP000198862"/>
    </source>
</evidence>
<feature type="transmembrane region" description="Helical" evidence="1">
    <location>
        <begin position="148"/>
        <end position="165"/>
    </location>
</feature>
<feature type="transmembrane region" description="Helical" evidence="1">
    <location>
        <begin position="12"/>
        <end position="31"/>
    </location>
</feature>
<dbReference type="AlphaFoldDB" id="A0A1I1IIP9"/>
<keyword evidence="3" id="KW-0808">Transferase</keyword>
<evidence type="ECO:0000256" key="1">
    <source>
        <dbReference type="SAM" id="Phobius"/>
    </source>
</evidence>
<feature type="transmembrane region" description="Helical" evidence="1">
    <location>
        <begin position="79"/>
        <end position="101"/>
    </location>
</feature>
<feature type="transmembrane region" description="Helical" evidence="1">
    <location>
        <begin position="270"/>
        <end position="289"/>
    </location>
</feature>
<feature type="transmembrane region" description="Helical" evidence="1">
    <location>
        <begin position="121"/>
        <end position="141"/>
    </location>
</feature>
<sequence length="347" mass="40398">MEIRKLNTLRGLAALIVFITHFSDATNWLGGVLGGRAGQYGVMLFFLLSGFLMSYLYFDKEFSKGNIQEYFIARLARVLPLYLLVVFFSYLFTLLDIQALYKITNIKELVSHLMFIYGESVLWTISPEMQFYLAFIVFWLLASERSGYIYVLIISILILLFFTNFPRINGDIYGFKYNFFHVFRSLPYFFVGLIFGMHYRTFKVPRYLYKNRFVLALLLIPLMCPEFSPITSDAKNKMWLSYEVLFVMSTLFFCIVFLVPNNNIFLANKVGDFIGKISYSLYLLHMPIIAKVNQFDFSIELKLLVSIILSIATAYLSYKYFEKPVAKFIRNLAFNKNTSNSISLSSL</sequence>
<dbReference type="Pfam" id="PF01757">
    <property type="entry name" value="Acyl_transf_3"/>
    <property type="match status" value="1"/>
</dbReference>
<name>A0A1I1IIP9_9GAMM</name>
<keyword evidence="1" id="KW-0812">Transmembrane</keyword>
<dbReference type="InterPro" id="IPR050879">
    <property type="entry name" value="Acyltransferase_3"/>
</dbReference>
<reference evidence="3 4" key="1">
    <citation type="submission" date="2016-10" db="EMBL/GenBank/DDBJ databases">
        <authorList>
            <person name="de Groot N.N."/>
        </authorList>
    </citation>
    <scope>NUCLEOTIDE SEQUENCE [LARGE SCALE GENOMIC DNA]</scope>
    <source>
        <strain evidence="3 4">DSM 6059</strain>
    </source>
</reference>
<feature type="transmembrane region" description="Helical" evidence="1">
    <location>
        <begin position="301"/>
        <end position="321"/>
    </location>
</feature>
<evidence type="ECO:0000259" key="2">
    <source>
        <dbReference type="Pfam" id="PF01757"/>
    </source>
</evidence>
<dbReference type="STRING" id="1123010.SAMN02745724_01496"/>
<proteinExistence type="predicted"/>
<evidence type="ECO:0000313" key="3">
    <source>
        <dbReference type="EMBL" id="SFC36126.1"/>
    </source>
</evidence>
<keyword evidence="1" id="KW-1133">Transmembrane helix</keyword>
<dbReference type="RefSeq" id="WP_091982379.1">
    <property type="nucleotide sequence ID" value="NZ_FOLO01000008.1"/>
</dbReference>
<keyword evidence="1" id="KW-0472">Membrane</keyword>
<keyword evidence="4" id="KW-1185">Reference proteome</keyword>
<accession>A0A1I1IIP9</accession>
<organism evidence="3 4">
    <name type="scientific">Pseudoalteromonas denitrificans DSM 6059</name>
    <dbReference type="NCBI Taxonomy" id="1123010"/>
    <lineage>
        <taxon>Bacteria</taxon>
        <taxon>Pseudomonadati</taxon>
        <taxon>Pseudomonadota</taxon>
        <taxon>Gammaproteobacteria</taxon>
        <taxon>Alteromonadales</taxon>
        <taxon>Pseudoalteromonadaceae</taxon>
        <taxon>Pseudoalteromonas</taxon>
    </lineage>
</organism>
<keyword evidence="3" id="KW-0012">Acyltransferase</keyword>
<keyword evidence="3" id="KW-0378">Hydrolase</keyword>
<feature type="transmembrane region" description="Helical" evidence="1">
    <location>
        <begin position="185"/>
        <end position="202"/>
    </location>
</feature>
<feature type="transmembrane region" description="Helical" evidence="1">
    <location>
        <begin position="37"/>
        <end position="58"/>
    </location>
</feature>
<dbReference type="Proteomes" id="UP000198862">
    <property type="component" value="Unassembled WGS sequence"/>
</dbReference>
<dbReference type="InterPro" id="IPR002656">
    <property type="entry name" value="Acyl_transf_3_dom"/>
</dbReference>
<feature type="domain" description="Acyltransferase 3" evidence="2">
    <location>
        <begin position="5"/>
        <end position="317"/>
    </location>
</feature>
<dbReference type="EMBL" id="FOLO01000008">
    <property type="protein sequence ID" value="SFC36126.1"/>
    <property type="molecule type" value="Genomic_DNA"/>
</dbReference>
<protein>
    <submittedName>
        <fullName evidence="3">Peptidoglycan/LPS O-acetylase OafA/YrhL, contains acyltransferase and SGNH-hydrolase domains</fullName>
    </submittedName>
</protein>
<feature type="transmembrane region" description="Helical" evidence="1">
    <location>
        <begin position="238"/>
        <end position="258"/>
    </location>
</feature>
<gene>
    <name evidence="3" type="ORF">SAMN02745724_01496</name>
</gene>
<dbReference type="OrthoDB" id="9767863at2"/>
<feature type="transmembrane region" description="Helical" evidence="1">
    <location>
        <begin position="214"/>
        <end position="232"/>
    </location>
</feature>
<dbReference type="PANTHER" id="PTHR23028">
    <property type="entry name" value="ACETYLTRANSFERASE"/>
    <property type="match status" value="1"/>
</dbReference>
<dbReference type="GO" id="GO:0016787">
    <property type="term" value="F:hydrolase activity"/>
    <property type="evidence" value="ECO:0007669"/>
    <property type="project" value="UniProtKB-KW"/>
</dbReference>